<feature type="chain" id="PRO_5019565316" description="Clock-controlled pheromone ccg-4" evidence="1">
    <location>
        <begin position="21"/>
        <end position="332"/>
    </location>
</feature>
<name>A0A423WF22_9PEZI</name>
<dbReference type="Proteomes" id="UP000285146">
    <property type="component" value="Unassembled WGS sequence"/>
</dbReference>
<dbReference type="AlphaFoldDB" id="A0A423WF22"/>
<dbReference type="OrthoDB" id="3641074at2759"/>
<evidence type="ECO:0000256" key="1">
    <source>
        <dbReference type="SAM" id="SignalP"/>
    </source>
</evidence>
<protein>
    <recommendedName>
        <fullName evidence="4">Clock-controlled pheromone ccg-4</fullName>
    </recommendedName>
</protein>
<comment type="caution">
    <text evidence="2">The sequence shown here is derived from an EMBL/GenBank/DDBJ whole genome shotgun (WGS) entry which is preliminary data.</text>
</comment>
<feature type="signal peptide" evidence="1">
    <location>
        <begin position="1"/>
        <end position="20"/>
    </location>
</feature>
<organism evidence="2 3">
    <name type="scientific">Cytospora leucostoma</name>
    <dbReference type="NCBI Taxonomy" id="1230097"/>
    <lineage>
        <taxon>Eukaryota</taxon>
        <taxon>Fungi</taxon>
        <taxon>Dikarya</taxon>
        <taxon>Ascomycota</taxon>
        <taxon>Pezizomycotina</taxon>
        <taxon>Sordariomycetes</taxon>
        <taxon>Sordariomycetidae</taxon>
        <taxon>Diaporthales</taxon>
        <taxon>Cytosporaceae</taxon>
        <taxon>Cytospora</taxon>
    </lineage>
</organism>
<dbReference type="InParanoid" id="A0A423WF22"/>
<evidence type="ECO:0008006" key="4">
    <source>
        <dbReference type="Google" id="ProtNLM"/>
    </source>
</evidence>
<dbReference type="EMBL" id="LKEB01000052">
    <property type="protein sequence ID" value="ROW02039.1"/>
    <property type="molecule type" value="Genomic_DNA"/>
</dbReference>
<accession>A0A423WF22</accession>
<evidence type="ECO:0000313" key="2">
    <source>
        <dbReference type="EMBL" id="ROW02039.1"/>
    </source>
</evidence>
<reference evidence="2 3" key="1">
    <citation type="submission" date="2015-09" db="EMBL/GenBank/DDBJ databases">
        <title>Host preference determinants of Valsa canker pathogens revealed by comparative genomics.</title>
        <authorList>
            <person name="Yin Z."/>
            <person name="Huang L."/>
        </authorList>
    </citation>
    <scope>NUCLEOTIDE SEQUENCE [LARGE SCALE GENOMIC DNA]</scope>
    <source>
        <strain evidence="2 3">SXYLt</strain>
    </source>
</reference>
<dbReference type="STRING" id="1230097.A0A423WF22"/>
<sequence>MKFSTLAVAVLSATTTQAVAIASPEANASPEAWCLLKGQGCWKVRRAAEAFSDAITSSGGIKESRAAEVSNHRGGAAYNAKRSIDELAALVASAYPDSDTFYKSLGLYQQFAADSALEEADATTTTTDISARDAAAETEETKRWCLLKGQGCWKREAAPWCLLKGQGCWKRSVPMTAREAEADPWCLLKGQGCWKRADDDSSNAAAVSKREAAPAFCPFGGEAGNTCYVSKRDFVEADKRSCEQPGEACFKARRAAEALIGAIEAAEPSRRDVDVEARWCLLKGQGCWKRDGGVDDIVARCNAPGGACTAASRDLAGLHAAARSVIESLDAQ</sequence>
<keyword evidence="3" id="KW-1185">Reference proteome</keyword>
<keyword evidence="1" id="KW-0732">Signal</keyword>
<proteinExistence type="predicted"/>
<evidence type="ECO:0000313" key="3">
    <source>
        <dbReference type="Proteomes" id="UP000285146"/>
    </source>
</evidence>
<gene>
    <name evidence="2" type="ORF">VPNG_07629</name>
</gene>